<keyword evidence="15" id="KW-1185">Reference proteome</keyword>
<dbReference type="SUPFAM" id="SSF55874">
    <property type="entry name" value="ATPase domain of HSP90 chaperone/DNA topoisomerase II/histidine kinase"/>
    <property type="match status" value="1"/>
</dbReference>
<dbReference type="InterPro" id="IPR050351">
    <property type="entry name" value="BphY/WalK/GraS-like"/>
</dbReference>
<dbReference type="InterPro" id="IPR004358">
    <property type="entry name" value="Sig_transdc_His_kin-like_C"/>
</dbReference>
<dbReference type="InterPro" id="IPR003594">
    <property type="entry name" value="HATPase_dom"/>
</dbReference>
<evidence type="ECO:0000256" key="2">
    <source>
        <dbReference type="ARBA" id="ARBA00004651"/>
    </source>
</evidence>
<feature type="coiled-coil region" evidence="11">
    <location>
        <begin position="356"/>
        <end position="383"/>
    </location>
</feature>
<accession>A0A364XY86</accession>
<keyword evidence="5" id="KW-0597">Phosphoprotein</keyword>
<dbReference type="InterPro" id="IPR003661">
    <property type="entry name" value="HisK_dim/P_dom"/>
</dbReference>
<keyword evidence="10 12" id="KW-0472">Membrane</keyword>
<feature type="transmembrane region" description="Helical" evidence="12">
    <location>
        <begin position="277"/>
        <end position="297"/>
    </location>
</feature>
<dbReference type="EMBL" id="QMFY01000012">
    <property type="protein sequence ID" value="RAV99224.1"/>
    <property type="molecule type" value="Genomic_DNA"/>
</dbReference>
<dbReference type="Gene3D" id="1.10.287.130">
    <property type="match status" value="1"/>
</dbReference>
<keyword evidence="11" id="KW-0175">Coiled coil</keyword>
<comment type="subcellular location">
    <subcellularLocation>
        <location evidence="2">Cell membrane</location>
        <topology evidence="2">Multi-pass membrane protein</topology>
    </subcellularLocation>
</comment>
<dbReference type="Pfam" id="PF02518">
    <property type="entry name" value="HATPase_c"/>
    <property type="match status" value="1"/>
</dbReference>
<dbReference type="RefSeq" id="WP_112748738.1">
    <property type="nucleotide sequence ID" value="NZ_QMFY01000012.1"/>
</dbReference>
<dbReference type="OrthoDB" id="9813151at2"/>
<keyword evidence="7 12" id="KW-0812">Transmembrane</keyword>
<evidence type="ECO:0000256" key="7">
    <source>
        <dbReference type="ARBA" id="ARBA00022692"/>
    </source>
</evidence>
<dbReference type="PROSITE" id="PS50109">
    <property type="entry name" value="HIS_KIN"/>
    <property type="match status" value="1"/>
</dbReference>
<evidence type="ECO:0000313" key="14">
    <source>
        <dbReference type="EMBL" id="RAV99224.1"/>
    </source>
</evidence>
<proteinExistence type="predicted"/>
<dbReference type="Proteomes" id="UP000251889">
    <property type="component" value="Unassembled WGS sequence"/>
</dbReference>
<dbReference type="CDD" id="cd00075">
    <property type="entry name" value="HATPase"/>
    <property type="match status" value="1"/>
</dbReference>
<evidence type="ECO:0000256" key="12">
    <source>
        <dbReference type="SAM" id="Phobius"/>
    </source>
</evidence>
<keyword evidence="8" id="KW-0418">Kinase</keyword>
<keyword evidence="9 12" id="KW-1133">Transmembrane helix</keyword>
<evidence type="ECO:0000256" key="3">
    <source>
        <dbReference type="ARBA" id="ARBA00012438"/>
    </source>
</evidence>
<dbReference type="GO" id="GO:0000155">
    <property type="term" value="F:phosphorelay sensor kinase activity"/>
    <property type="evidence" value="ECO:0007669"/>
    <property type="project" value="InterPro"/>
</dbReference>
<feature type="domain" description="Histidine kinase" evidence="13">
    <location>
        <begin position="383"/>
        <end position="595"/>
    </location>
</feature>
<dbReference type="Gene3D" id="6.10.340.10">
    <property type="match status" value="1"/>
</dbReference>
<evidence type="ECO:0000256" key="1">
    <source>
        <dbReference type="ARBA" id="ARBA00000085"/>
    </source>
</evidence>
<dbReference type="GO" id="GO:0016036">
    <property type="term" value="P:cellular response to phosphate starvation"/>
    <property type="evidence" value="ECO:0007669"/>
    <property type="project" value="TreeGrafter"/>
</dbReference>
<feature type="transmembrane region" description="Helical" evidence="12">
    <location>
        <begin position="15"/>
        <end position="36"/>
    </location>
</feature>
<keyword evidence="6" id="KW-0808">Transferase</keyword>
<dbReference type="Pfam" id="PF00512">
    <property type="entry name" value="HisKA"/>
    <property type="match status" value="1"/>
</dbReference>
<evidence type="ECO:0000259" key="13">
    <source>
        <dbReference type="PROSITE" id="PS50109"/>
    </source>
</evidence>
<evidence type="ECO:0000256" key="6">
    <source>
        <dbReference type="ARBA" id="ARBA00022679"/>
    </source>
</evidence>
<dbReference type="Gene3D" id="3.30.565.10">
    <property type="entry name" value="Histidine kinase-like ATPase, C-terminal domain"/>
    <property type="match status" value="1"/>
</dbReference>
<evidence type="ECO:0000313" key="15">
    <source>
        <dbReference type="Proteomes" id="UP000251889"/>
    </source>
</evidence>
<evidence type="ECO:0000256" key="5">
    <source>
        <dbReference type="ARBA" id="ARBA00022553"/>
    </source>
</evidence>
<reference evidence="14 15" key="1">
    <citation type="submission" date="2018-06" db="EMBL/GenBank/DDBJ databases">
        <title>Chryseolinea flavus sp. nov., a member of the phylum Bacteroidetes isolated from soil.</title>
        <authorList>
            <person name="Li Y."/>
            <person name="Wang J."/>
        </authorList>
    </citation>
    <scope>NUCLEOTIDE SEQUENCE [LARGE SCALE GENOMIC DNA]</scope>
    <source>
        <strain evidence="14 15">SDU1-6</strain>
    </source>
</reference>
<dbReference type="SUPFAM" id="SSF47384">
    <property type="entry name" value="Homodimeric domain of signal transducing histidine kinase"/>
    <property type="match status" value="1"/>
</dbReference>
<organism evidence="14 15">
    <name type="scientific">Pseudochryseolinea flava</name>
    <dbReference type="NCBI Taxonomy" id="2059302"/>
    <lineage>
        <taxon>Bacteria</taxon>
        <taxon>Pseudomonadati</taxon>
        <taxon>Bacteroidota</taxon>
        <taxon>Cytophagia</taxon>
        <taxon>Cytophagales</taxon>
        <taxon>Fulvivirgaceae</taxon>
        <taxon>Pseudochryseolinea</taxon>
    </lineage>
</organism>
<comment type="caution">
    <text evidence="14">The sequence shown here is derived from an EMBL/GenBank/DDBJ whole genome shotgun (WGS) entry which is preliminary data.</text>
</comment>
<keyword evidence="4" id="KW-1003">Cell membrane</keyword>
<dbReference type="InterPro" id="IPR036890">
    <property type="entry name" value="HATPase_C_sf"/>
</dbReference>
<sequence length="608" mass="70548">MFKIFEFNSIRSRMVTGFLFLTFLILILAVVSLFIIERITEAARVNSAISQLETHTLNLIKSDNDFFDQETINRDYFKNHQSSFLITHDTLVKSITSRISLIIDKERSSNVDLTNSLQQIDSTLKAYDLRFRRIENLLFQRGFMDYGVEGAMRYHAHALEEAIKETDKADLLYLRRHEKDFLLRNDTLYVNFFLDRVELLFAKLTETKNNDEVLNHLHAYESLFLELATLQQSIGPNSKTGLRSELNTLANQLAEQYYALSAYSYSRTEFAYHNLRIFYIILLAAALLFSIISAYWISKKLSEPITRLSSVIQDAVFFRNTMEIDLRLNKAAIEISSLAGAFNQLLNQAKTQMLRIKTKSTLLKQKNRELKKLNRELDNFLYSTAHDLRSPLSSLLGLINIMRYENKQPDLEDHLDMMEKSVQRSENFISQIVSYSKNKRMDQVFELIDLEFIINHILEDHRFVHGANRISKMITINNKIPFYSDRNRVIILFTNLISNAIKYADLEKPSPYIRVIININEDAADIQFSDNGLGIRKEHLPNIFKMFYRAHDLSKGSGLGLFIFKETITRMNGHVTVESTEKIGTKFTINLPNHCQAEVSIKQHLVAQ</sequence>
<gene>
    <name evidence="14" type="ORF">DQQ10_20205</name>
</gene>
<dbReference type="SMART" id="SM00388">
    <property type="entry name" value="HisKA"/>
    <property type="match status" value="1"/>
</dbReference>
<evidence type="ECO:0000256" key="9">
    <source>
        <dbReference type="ARBA" id="ARBA00022989"/>
    </source>
</evidence>
<dbReference type="PRINTS" id="PR00344">
    <property type="entry name" value="BCTRLSENSOR"/>
</dbReference>
<dbReference type="GO" id="GO:0005886">
    <property type="term" value="C:plasma membrane"/>
    <property type="evidence" value="ECO:0007669"/>
    <property type="project" value="UniProtKB-SubCell"/>
</dbReference>
<protein>
    <recommendedName>
        <fullName evidence="3">histidine kinase</fullName>
        <ecNumber evidence="3">2.7.13.3</ecNumber>
    </recommendedName>
</protein>
<dbReference type="SMART" id="SM00387">
    <property type="entry name" value="HATPase_c"/>
    <property type="match status" value="1"/>
</dbReference>
<dbReference type="EC" id="2.7.13.3" evidence="3"/>
<comment type="catalytic activity">
    <reaction evidence="1">
        <text>ATP + protein L-histidine = ADP + protein N-phospho-L-histidine.</text>
        <dbReference type="EC" id="2.7.13.3"/>
    </reaction>
</comment>
<dbReference type="InterPro" id="IPR005467">
    <property type="entry name" value="His_kinase_dom"/>
</dbReference>
<dbReference type="AlphaFoldDB" id="A0A364XY86"/>
<dbReference type="GO" id="GO:0004721">
    <property type="term" value="F:phosphoprotein phosphatase activity"/>
    <property type="evidence" value="ECO:0007669"/>
    <property type="project" value="TreeGrafter"/>
</dbReference>
<evidence type="ECO:0000256" key="8">
    <source>
        <dbReference type="ARBA" id="ARBA00022777"/>
    </source>
</evidence>
<evidence type="ECO:0000256" key="11">
    <source>
        <dbReference type="SAM" id="Coils"/>
    </source>
</evidence>
<dbReference type="CDD" id="cd00082">
    <property type="entry name" value="HisKA"/>
    <property type="match status" value="1"/>
</dbReference>
<dbReference type="PANTHER" id="PTHR45453">
    <property type="entry name" value="PHOSPHATE REGULON SENSOR PROTEIN PHOR"/>
    <property type="match status" value="1"/>
</dbReference>
<name>A0A364XY86_9BACT</name>
<dbReference type="InterPro" id="IPR036097">
    <property type="entry name" value="HisK_dim/P_sf"/>
</dbReference>
<evidence type="ECO:0000256" key="4">
    <source>
        <dbReference type="ARBA" id="ARBA00022475"/>
    </source>
</evidence>
<dbReference type="PANTHER" id="PTHR45453:SF2">
    <property type="entry name" value="HISTIDINE KINASE"/>
    <property type="match status" value="1"/>
</dbReference>
<evidence type="ECO:0000256" key="10">
    <source>
        <dbReference type="ARBA" id="ARBA00023136"/>
    </source>
</evidence>